<feature type="compositionally biased region" description="Basic residues" evidence="19">
    <location>
        <begin position="1"/>
        <end position="13"/>
    </location>
</feature>
<protein>
    <recommendedName>
        <fullName evidence="6">UDP-N-acetylglucosamine--dolichyl-phosphate N-acetylglucosaminephosphotransferase</fullName>
        <ecNumber evidence="5">2.7.8.15</ecNumber>
    </recommendedName>
    <alternativeName>
        <fullName evidence="15">GlcNAc-1-P transferase</fullName>
    </alternativeName>
    <alternativeName>
        <fullName evidence="16">N-acetylglucosamine-1-phosphate transferase</fullName>
    </alternativeName>
</protein>
<keyword evidence="7" id="KW-0328">Glycosyltransferase</keyword>
<proteinExistence type="inferred from homology"/>
<feature type="transmembrane region" description="Helical" evidence="20">
    <location>
        <begin position="232"/>
        <end position="251"/>
    </location>
</feature>
<keyword evidence="9 20" id="KW-0812">Transmembrane</keyword>
<evidence type="ECO:0000256" key="9">
    <source>
        <dbReference type="ARBA" id="ARBA00022692"/>
    </source>
</evidence>
<dbReference type="PANTHER" id="PTHR10571">
    <property type="entry name" value="UDP-N-ACETYLGLUCOSAMINE--DOLICHYL-PHOSPHATE N-ACETYLGLUCOSAMINEPHOSPHOTRANSFERASE"/>
    <property type="match status" value="1"/>
</dbReference>
<evidence type="ECO:0000256" key="7">
    <source>
        <dbReference type="ARBA" id="ARBA00022676"/>
    </source>
</evidence>
<keyword evidence="13 20" id="KW-1133">Transmembrane helix</keyword>
<keyword evidence="10" id="KW-0479">Metal-binding</keyword>
<evidence type="ECO:0000256" key="11">
    <source>
        <dbReference type="ARBA" id="ARBA00022824"/>
    </source>
</evidence>
<comment type="catalytic activity">
    <reaction evidence="18">
        <text>a di-trans,poly-cis-dolichyl phosphate + UDP-N-acetyl-alpha-D-glucosamine = an N-acetyl-alpha-D-glucosaminyl-diphospho-di-trans,poly-cis-dolichol + UMP</text>
        <dbReference type="Rhea" id="RHEA:13289"/>
        <dbReference type="Rhea" id="RHEA-COMP:19498"/>
        <dbReference type="Rhea" id="RHEA-COMP:19507"/>
        <dbReference type="ChEBI" id="CHEBI:57683"/>
        <dbReference type="ChEBI" id="CHEBI:57705"/>
        <dbReference type="ChEBI" id="CHEBI:57865"/>
        <dbReference type="ChEBI" id="CHEBI:58427"/>
        <dbReference type="EC" id="2.7.8.15"/>
    </reaction>
    <physiologicalReaction direction="left-to-right" evidence="18">
        <dbReference type="Rhea" id="RHEA:13290"/>
    </physiologicalReaction>
</comment>
<dbReference type="PANTHER" id="PTHR10571:SF0">
    <property type="entry name" value="UDP-N-ACETYLGLUCOSAMINE--DOLICHYL-PHOSPHATE N-ACETYLGLUCOSAMINEPHOSPHOTRANSFERASE"/>
    <property type="match status" value="1"/>
</dbReference>
<dbReference type="GO" id="GO:0005789">
    <property type="term" value="C:endoplasmic reticulum membrane"/>
    <property type="evidence" value="ECO:0007669"/>
    <property type="project" value="UniProtKB-SubCell"/>
</dbReference>
<dbReference type="OrthoDB" id="10262326at2759"/>
<comment type="cofactor">
    <cofactor evidence="1">
        <name>Mg(2+)</name>
        <dbReference type="ChEBI" id="CHEBI:18420"/>
    </cofactor>
</comment>
<dbReference type="CDD" id="cd06855">
    <property type="entry name" value="GT_GPT_euk"/>
    <property type="match status" value="1"/>
</dbReference>
<comment type="similarity">
    <text evidence="4">Belongs to the glycosyltransferase 4 family.</text>
</comment>
<evidence type="ECO:0000256" key="12">
    <source>
        <dbReference type="ARBA" id="ARBA00022842"/>
    </source>
</evidence>
<evidence type="ECO:0000256" key="8">
    <source>
        <dbReference type="ARBA" id="ARBA00022679"/>
    </source>
</evidence>
<feature type="transmembrane region" description="Helical" evidence="20">
    <location>
        <begin position="301"/>
        <end position="322"/>
    </location>
</feature>
<evidence type="ECO:0000256" key="2">
    <source>
        <dbReference type="ARBA" id="ARBA00004477"/>
    </source>
</evidence>
<comment type="pathway">
    <text evidence="3">Protein modification; protein glycosylation.</text>
</comment>
<dbReference type="EMBL" id="CP031045">
    <property type="protein sequence ID" value="QDZ24254.1"/>
    <property type="molecule type" value="Genomic_DNA"/>
</dbReference>
<organism evidence="21 22">
    <name type="scientific">Chloropicon primus</name>
    <dbReference type="NCBI Taxonomy" id="1764295"/>
    <lineage>
        <taxon>Eukaryota</taxon>
        <taxon>Viridiplantae</taxon>
        <taxon>Chlorophyta</taxon>
        <taxon>Chloropicophyceae</taxon>
        <taxon>Chloropicales</taxon>
        <taxon>Chloropicaceae</taxon>
        <taxon>Chloropicon</taxon>
    </lineage>
</organism>
<evidence type="ECO:0000256" key="19">
    <source>
        <dbReference type="SAM" id="MobiDB-lite"/>
    </source>
</evidence>
<feature type="transmembrane region" description="Helical" evidence="20">
    <location>
        <begin position="78"/>
        <end position="98"/>
    </location>
</feature>
<feature type="transmembrane region" description="Helical" evidence="20">
    <location>
        <begin position="367"/>
        <end position="391"/>
    </location>
</feature>
<evidence type="ECO:0000256" key="13">
    <source>
        <dbReference type="ARBA" id="ARBA00022989"/>
    </source>
</evidence>
<name>A0A5B8MXQ8_9CHLO</name>
<feature type="region of interest" description="Disordered" evidence="19">
    <location>
        <begin position="1"/>
        <end position="62"/>
    </location>
</feature>
<dbReference type="UniPathway" id="UPA00378"/>
<evidence type="ECO:0000256" key="4">
    <source>
        <dbReference type="ARBA" id="ARBA00009317"/>
    </source>
</evidence>
<dbReference type="InterPro" id="IPR033895">
    <property type="entry name" value="GPT"/>
</dbReference>
<evidence type="ECO:0000256" key="1">
    <source>
        <dbReference type="ARBA" id="ARBA00001946"/>
    </source>
</evidence>
<dbReference type="Proteomes" id="UP000316726">
    <property type="component" value="Chromosome 12"/>
</dbReference>
<evidence type="ECO:0000256" key="15">
    <source>
        <dbReference type="ARBA" id="ARBA00029567"/>
    </source>
</evidence>
<feature type="transmembrane region" description="Helical" evidence="20">
    <location>
        <begin position="403"/>
        <end position="431"/>
    </location>
</feature>
<reference evidence="21 22" key="1">
    <citation type="submission" date="2018-07" db="EMBL/GenBank/DDBJ databases">
        <title>The complete nuclear genome of the prasinophyte Chloropicon primus (CCMP1205).</title>
        <authorList>
            <person name="Pombert J.-F."/>
            <person name="Otis C."/>
            <person name="Turmel M."/>
            <person name="Lemieux C."/>
        </authorList>
    </citation>
    <scope>NUCLEOTIDE SEQUENCE [LARGE SCALE GENOMIC DNA]</scope>
    <source>
        <strain evidence="21 22">CCMP1205</strain>
    </source>
</reference>
<evidence type="ECO:0000256" key="6">
    <source>
        <dbReference type="ARBA" id="ARBA00017659"/>
    </source>
</evidence>
<dbReference type="GO" id="GO:0006488">
    <property type="term" value="P:dolichol-linked oligosaccharide biosynthetic process"/>
    <property type="evidence" value="ECO:0007669"/>
    <property type="project" value="InterPro"/>
</dbReference>
<accession>A0A5B8MXQ8</accession>
<feature type="transmembrane region" description="Helical" evidence="20">
    <location>
        <begin position="495"/>
        <end position="517"/>
    </location>
</feature>
<keyword evidence="12" id="KW-0460">Magnesium</keyword>
<keyword evidence="22" id="KW-1185">Reference proteome</keyword>
<keyword evidence="14 20" id="KW-0472">Membrane</keyword>
<comment type="subcellular location">
    <subcellularLocation>
        <location evidence="2">Endoplasmic reticulum membrane</location>
        <topology evidence="2">Multi-pass membrane protein</topology>
    </subcellularLocation>
</comment>
<keyword evidence="8 21" id="KW-0808">Transferase</keyword>
<dbReference type="GO" id="GO:0016757">
    <property type="term" value="F:glycosyltransferase activity"/>
    <property type="evidence" value="ECO:0007669"/>
    <property type="project" value="UniProtKB-KW"/>
</dbReference>
<sequence length="518" mass="57370">MRTRMRMRTRTRTRSPSPPVPPRRARTNRKNRMDNQRKTTTNNKHQEENNNNNNNNDNEGKVQGEADVRTCGERTRDVGVIVALALLPAVLALAMGGFKPSREKESIVCSGLLSLVGFFACKRLIPVVARANLAKGLFGKDINKRGTEGGEIPIPESLGLATGLVHIVCIVLFQVIHTHFLRPPPSSQRHHEGWWSCLKDALLGPSDSPYPASSPSYLLPQHGLDDWTEKWLIQYNSALASISLMVFLGFADDVLDIPWRTKLVLPTVATLPIIAAYTGSTAILIPLPLRDLVGCSLVDLGVLYQIFMVLVVVFCTNSINILAGLNGLEAGQTLIIAGAVLLFNVTKLSSIVALPELTLEDVRVRDAHLFSAYITLPLVAVTAALLLFNYYPSRVFVGDTYTYFAGMALAVSGILGHFSETLLVFFIPQIINFVYSTPQLFKVVPCPRHRLPVYDRETGLLHPSRRQDGGYNLNLVTLFLRLFGPCTEKQLCNRILFFQFVCCAFGFALRHVLAGVYK</sequence>
<dbReference type="AlphaFoldDB" id="A0A5B8MXQ8"/>
<feature type="transmembrane region" description="Helical" evidence="20">
    <location>
        <begin position="334"/>
        <end position="355"/>
    </location>
</feature>
<evidence type="ECO:0000256" key="16">
    <source>
        <dbReference type="ARBA" id="ARBA00033238"/>
    </source>
</evidence>
<evidence type="ECO:0000256" key="10">
    <source>
        <dbReference type="ARBA" id="ARBA00022723"/>
    </source>
</evidence>
<comment type="function">
    <text evidence="17">UDP-N-acetylglucosamine--dolichyl-phosphate N-acetylglucosaminephosphotransferase that operates in the biosynthetic pathway of dolichol-linked oligosaccharides, the glycan precursors employed in protein asparagine (N)-glycosylation. The assembly of dolichol-linked oligosaccharides begins on the cytosolic side of the endoplasmic reticulum membrane and finishes in its lumen. The sequential addition of sugars to dolichol pyrophosphate produces dolichol-linked oligosaccharides containing fourteen sugars, including two GlcNAcs, nine mannoses and three glucoses. Once assembled, the oligosaccharide is transferred from the lipid to nascent proteins by oligosaccharyltransferases. Catalyzes the initial step of dolichol-linked oligosaccharide biosynthesis, transfering GlcNAc-1-P from cytosolic UDP-GlcNAc onto the carrier lipid dolichyl phosphate (P-dolichol), yielding GlcNAc-P-P-dolichol embedded in the cytoplasmic leaflet of the endoplasmic reticulum membrane.</text>
</comment>
<keyword evidence="11" id="KW-0256">Endoplasmic reticulum</keyword>
<evidence type="ECO:0000256" key="20">
    <source>
        <dbReference type="SAM" id="Phobius"/>
    </source>
</evidence>
<evidence type="ECO:0000313" key="21">
    <source>
        <dbReference type="EMBL" id="QDZ24254.1"/>
    </source>
</evidence>
<evidence type="ECO:0000313" key="22">
    <source>
        <dbReference type="Proteomes" id="UP000316726"/>
    </source>
</evidence>
<dbReference type="InterPro" id="IPR000715">
    <property type="entry name" value="Glycosyl_transferase_4"/>
</dbReference>
<dbReference type="GO" id="GO:0046872">
    <property type="term" value="F:metal ion binding"/>
    <property type="evidence" value="ECO:0007669"/>
    <property type="project" value="UniProtKB-KW"/>
</dbReference>
<evidence type="ECO:0000256" key="5">
    <source>
        <dbReference type="ARBA" id="ARBA00013225"/>
    </source>
</evidence>
<evidence type="ECO:0000256" key="17">
    <source>
        <dbReference type="ARBA" id="ARBA00044717"/>
    </source>
</evidence>
<dbReference type="Pfam" id="PF00953">
    <property type="entry name" value="Glycos_transf_4"/>
    <property type="match status" value="1"/>
</dbReference>
<evidence type="ECO:0000256" key="14">
    <source>
        <dbReference type="ARBA" id="ARBA00023136"/>
    </source>
</evidence>
<feature type="transmembrane region" description="Helical" evidence="20">
    <location>
        <begin position="154"/>
        <end position="176"/>
    </location>
</feature>
<dbReference type="GO" id="GO:0003975">
    <property type="term" value="F:UDP-N-acetylglucosamine-dolichyl-phosphate N-acetylglucosaminephosphotransferase activity"/>
    <property type="evidence" value="ECO:0007669"/>
    <property type="project" value="UniProtKB-EC"/>
</dbReference>
<dbReference type="EC" id="2.7.8.15" evidence="5"/>
<gene>
    <name evidence="21" type="ORF">A3770_12p67720</name>
</gene>
<feature type="transmembrane region" description="Helical" evidence="20">
    <location>
        <begin position="263"/>
        <end position="289"/>
    </location>
</feature>
<evidence type="ECO:0000256" key="3">
    <source>
        <dbReference type="ARBA" id="ARBA00004922"/>
    </source>
</evidence>
<evidence type="ECO:0000256" key="18">
    <source>
        <dbReference type="ARBA" id="ARBA00045078"/>
    </source>
</evidence>
<dbReference type="STRING" id="1764295.A0A5B8MXQ8"/>
<feature type="transmembrane region" description="Helical" evidence="20">
    <location>
        <begin position="110"/>
        <end position="133"/>
    </location>
</feature>